<dbReference type="AlphaFoldDB" id="A0A9X0ADS0"/>
<dbReference type="EMBL" id="JAPEIS010000012">
    <property type="protein sequence ID" value="KAJ8060959.1"/>
    <property type="molecule type" value="Genomic_DNA"/>
</dbReference>
<dbReference type="Proteomes" id="UP001152300">
    <property type="component" value="Unassembled WGS sequence"/>
</dbReference>
<reference evidence="1" key="1">
    <citation type="submission" date="2022-11" db="EMBL/GenBank/DDBJ databases">
        <title>Genome Resource of Sclerotinia nivalis Strain SnTB1, a Plant Pathogen Isolated from American Ginseng.</title>
        <authorList>
            <person name="Fan S."/>
        </authorList>
    </citation>
    <scope>NUCLEOTIDE SEQUENCE</scope>
    <source>
        <strain evidence="1">SnTB1</strain>
    </source>
</reference>
<comment type="caution">
    <text evidence="1">The sequence shown here is derived from an EMBL/GenBank/DDBJ whole genome shotgun (WGS) entry which is preliminary data.</text>
</comment>
<protein>
    <submittedName>
        <fullName evidence="1">Uncharacterized protein</fullName>
    </submittedName>
</protein>
<keyword evidence="2" id="KW-1185">Reference proteome</keyword>
<evidence type="ECO:0000313" key="1">
    <source>
        <dbReference type="EMBL" id="KAJ8060959.1"/>
    </source>
</evidence>
<sequence length="262" mass="30728">MESWKDVAPVISASENFYGLPENVIVMIWTCVLESDFEPLTYQVKPSLTENVFHAKDKHINMTEARALLQVNRLARELALEKFGGTIPIFAGQDKPPGILRFDSKEDTIYIKDFRIVAFQMIVSASNCLWRTPKAQWLVDNQVQECLEFYPKYYQIAKLRWMYKMPKRVRRHQYCFKSDCRDLLRRLLVNHELGENEVSLPTQTWNLSQSIQNLAVDYEYFEISEIPVDWTMCRDHSEHQHRADLIDSLHKNGIQTLGVVNQ</sequence>
<name>A0A9X0ADS0_9HELO</name>
<organism evidence="1 2">
    <name type="scientific">Sclerotinia nivalis</name>
    <dbReference type="NCBI Taxonomy" id="352851"/>
    <lineage>
        <taxon>Eukaryota</taxon>
        <taxon>Fungi</taxon>
        <taxon>Dikarya</taxon>
        <taxon>Ascomycota</taxon>
        <taxon>Pezizomycotina</taxon>
        <taxon>Leotiomycetes</taxon>
        <taxon>Helotiales</taxon>
        <taxon>Sclerotiniaceae</taxon>
        <taxon>Sclerotinia</taxon>
    </lineage>
</organism>
<proteinExistence type="predicted"/>
<accession>A0A9X0ADS0</accession>
<dbReference type="OrthoDB" id="3537856at2759"/>
<gene>
    <name evidence="1" type="ORF">OCU04_010038</name>
</gene>
<evidence type="ECO:0000313" key="2">
    <source>
        <dbReference type="Proteomes" id="UP001152300"/>
    </source>
</evidence>